<keyword evidence="1" id="KW-0472">Membrane</keyword>
<dbReference type="Proteomes" id="UP001139450">
    <property type="component" value="Unassembled WGS sequence"/>
</dbReference>
<feature type="transmembrane region" description="Helical" evidence="1">
    <location>
        <begin position="6"/>
        <end position="27"/>
    </location>
</feature>
<accession>A0A9X2BE25</accession>
<comment type="caution">
    <text evidence="2">The sequence shown here is derived from an EMBL/GenBank/DDBJ whole genome shotgun (WGS) entry which is preliminary data.</text>
</comment>
<dbReference type="RefSeq" id="WP_245131086.1">
    <property type="nucleotide sequence ID" value="NZ_JALJEJ010000007.1"/>
</dbReference>
<name>A0A9X2BE25_9SPHI</name>
<protein>
    <submittedName>
        <fullName evidence="2">Uncharacterized protein</fullName>
    </submittedName>
</protein>
<sequence length="64" mass="7355">MTLDFFAELLLGSFTLIFGIWLFKYILKQSRKSGTKNIKLYTLSIIFILIGVSMIFATLMTLDN</sequence>
<gene>
    <name evidence="2" type="ORF">MUY27_14690</name>
</gene>
<keyword evidence="3" id="KW-1185">Reference proteome</keyword>
<dbReference type="EMBL" id="JALJEJ010000007">
    <property type="protein sequence ID" value="MCJ8210963.1"/>
    <property type="molecule type" value="Genomic_DNA"/>
</dbReference>
<organism evidence="2 3">
    <name type="scientific">Mucilaginibacter straminoryzae</name>
    <dbReference type="NCBI Taxonomy" id="2932774"/>
    <lineage>
        <taxon>Bacteria</taxon>
        <taxon>Pseudomonadati</taxon>
        <taxon>Bacteroidota</taxon>
        <taxon>Sphingobacteriia</taxon>
        <taxon>Sphingobacteriales</taxon>
        <taxon>Sphingobacteriaceae</taxon>
        <taxon>Mucilaginibacter</taxon>
    </lineage>
</organism>
<dbReference type="AlphaFoldDB" id="A0A9X2BE25"/>
<keyword evidence="1" id="KW-0812">Transmembrane</keyword>
<evidence type="ECO:0000313" key="3">
    <source>
        <dbReference type="Proteomes" id="UP001139450"/>
    </source>
</evidence>
<evidence type="ECO:0000256" key="1">
    <source>
        <dbReference type="SAM" id="Phobius"/>
    </source>
</evidence>
<keyword evidence="1" id="KW-1133">Transmembrane helix</keyword>
<feature type="transmembrane region" description="Helical" evidence="1">
    <location>
        <begin position="39"/>
        <end position="62"/>
    </location>
</feature>
<evidence type="ECO:0000313" key="2">
    <source>
        <dbReference type="EMBL" id="MCJ8210963.1"/>
    </source>
</evidence>
<reference evidence="2" key="1">
    <citation type="submission" date="2022-04" db="EMBL/GenBank/DDBJ databases">
        <title>Mucilaginibacter sp. RS28 isolated from freshwater.</title>
        <authorList>
            <person name="Ko S.-R."/>
        </authorList>
    </citation>
    <scope>NUCLEOTIDE SEQUENCE</scope>
    <source>
        <strain evidence="2">RS28</strain>
    </source>
</reference>
<proteinExistence type="predicted"/>